<dbReference type="EMBL" id="UOFD01000047">
    <property type="protein sequence ID" value="VAW52449.1"/>
    <property type="molecule type" value="Genomic_DNA"/>
</dbReference>
<protein>
    <submittedName>
        <fullName evidence="1">Uncharacterized protein</fullName>
    </submittedName>
</protein>
<dbReference type="InterPro" id="IPR027396">
    <property type="entry name" value="DsrEFH-like"/>
</dbReference>
<organism evidence="1">
    <name type="scientific">hydrothermal vent metagenome</name>
    <dbReference type="NCBI Taxonomy" id="652676"/>
    <lineage>
        <taxon>unclassified sequences</taxon>
        <taxon>metagenomes</taxon>
        <taxon>ecological metagenomes</taxon>
    </lineage>
</organism>
<proteinExistence type="predicted"/>
<sequence>MDVISNWHEVKSFFKSAFSSSFHFAIATVNENGEPHVTPIGSFNLSLTIATLLLTGTANSESYTAHKNHSYHVDFSNPQSQFKALSNVQQKIDNKANNEELKIILFGKGQALSLDANTLNNTKIEYGKINKAVKKKMTKLNRKGVRFIICKNPTSRKRHYSTNQAATTVEQELQSLKSQGYNCN</sequence>
<evidence type="ECO:0000313" key="1">
    <source>
        <dbReference type="EMBL" id="VAW52449.1"/>
    </source>
</evidence>
<name>A0A3B0WTF7_9ZZZZ</name>
<dbReference type="Gene3D" id="3.40.1260.10">
    <property type="entry name" value="DsrEFH-like"/>
    <property type="match status" value="1"/>
</dbReference>
<accession>A0A3B0WTF7</accession>
<reference evidence="1" key="1">
    <citation type="submission" date="2018-06" db="EMBL/GenBank/DDBJ databases">
        <authorList>
            <person name="Zhirakovskaya E."/>
        </authorList>
    </citation>
    <scope>NUCLEOTIDE SEQUENCE</scope>
</reference>
<dbReference type="AlphaFoldDB" id="A0A3B0WTF7"/>
<gene>
    <name evidence="1" type="ORF">MNBD_GAMMA06-1212</name>
</gene>